<dbReference type="SUPFAM" id="SSF56801">
    <property type="entry name" value="Acetyl-CoA synthetase-like"/>
    <property type="match status" value="1"/>
</dbReference>
<accession>A0A4Y1WZ29</accession>
<evidence type="ECO:0000313" key="1">
    <source>
        <dbReference type="EMBL" id="BBL06271.1"/>
    </source>
</evidence>
<organism evidence="1 2">
    <name type="scientific">Alistipes dispar</name>
    <dbReference type="NCBI Taxonomy" id="2585119"/>
    <lineage>
        <taxon>Bacteria</taxon>
        <taxon>Pseudomonadati</taxon>
        <taxon>Bacteroidota</taxon>
        <taxon>Bacteroidia</taxon>
        <taxon>Bacteroidales</taxon>
        <taxon>Rikenellaceae</taxon>
        <taxon>Alistipes</taxon>
    </lineage>
</organism>
<dbReference type="OrthoDB" id="182577at2"/>
<gene>
    <name evidence="1" type="ORF">A5CPEGH6_09090</name>
</gene>
<protein>
    <submittedName>
        <fullName evidence="1">Acyltransferase</fullName>
    </submittedName>
</protein>
<dbReference type="EMBL" id="AP019736">
    <property type="protein sequence ID" value="BBL06271.1"/>
    <property type="molecule type" value="Genomic_DNA"/>
</dbReference>
<dbReference type="GeneID" id="98672889"/>
<dbReference type="Proteomes" id="UP000319374">
    <property type="component" value="Chromosome"/>
</dbReference>
<evidence type="ECO:0000313" key="2">
    <source>
        <dbReference type="Proteomes" id="UP000319374"/>
    </source>
</evidence>
<dbReference type="KEGG" id="ada:A5CPEGH6_09090"/>
<dbReference type="RefSeq" id="WP_141428106.1">
    <property type="nucleotide sequence ID" value="NZ_AP019736.1"/>
</dbReference>
<proteinExistence type="predicted"/>
<name>A0A4Y1WZ29_9BACT</name>
<keyword evidence="1" id="KW-0808">Transferase</keyword>
<sequence length="322" mass="35744">MIPSDDIFRIADDAAFERAALALFRRQAAECAPYREYLALIGADPARVRRAAEIPCLPIGLFKTHEIYCGDAEPEAVFTSSATTGMTSSRHPMRSLALYEETFRRAFRTFYGDPARWSLYALLPNYLRRKGSSLIYMADRLIGDCGSGGFYLDDYDALLAAMRADPKPKILLGVSYALWDLAERYAPKLENTVVMETGGMKGYREEIPKEEFHRILCRAFGVGAIHSEYGMAELTSQAYSAGGNRFRCPAWMRVAARDVNDPFCTLPAGARGGLNITDLANRWSCAFIQTEDVGHVGADGSFVVEGRIDRADIRGCNLLVQE</sequence>
<reference evidence="2" key="1">
    <citation type="submission" date="2019-06" db="EMBL/GenBank/DDBJ databases">
        <title>Alistipes onderdonkii subsp. vulgaris subsp. nov., Alistipes dispar sp. nov. and Alistipes communis sp. nov., isolated from human faeces, and creation of Alistipes onderdonkii subsp. onderdonkii subsp. nov.</title>
        <authorList>
            <person name="Sakamoto M."/>
            <person name="Ikeyama N."/>
            <person name="Ogata Y."/>
            <person name="Suda W."/>
            <person name="Iino T."/>
            <person name="Hattori M."/>
            <person name="Ohkuma M."/>
        </authorList>
    </citation>
    <scope>NUCLEOTIDE SEQUENCE [LARGE SCALE GENOMIC DNA]</scope>
    <source>
        <strain evidence="2">5CPEGH6</strain>
    </source>
</reference>
<dbReference type="AlphaFoldDB" id="A0A4Y1WZ29"/>
<keyword evidence="2" id="KW-1185">Reference proteome</keyword>
<keyword evidence="1" id="KW-0012">Acyltransferase</keyword>
<dbReference type="GO" id="GO:0016746">
    <property type="term" value="F:acyltransferase activity"/>
    <property type="evidence" value="ECO:0007669"/>
    <property type="project" value="UniProtKB-KW"/>
</dbReference>